<keyword evidence="7 10" id="KW-0804">Transcription</keyword>
<dbReference type="Gene3D" id="3.90.940.10">
    <property type="match status" value="1"/>
</dbReference>
<dbReference type="RefSeq" id="WP_046442966.1">
    <property type="nucleotide sequence ID" value="NZ_CAUERS010000022.1"/>
</dbReference>
<dbReference type="GO" id="GO:0003677">
    <property type="term" value="F:DNA binding"/>
    <property type="evidence" value="ECO:0007669"/>
    <property type="project" value="UniProtKB-UniRule"/>
</dbReference>
<dbReference type="OrthoDB" id="9815459at2"/>
<dbReference type="EC" id="2.7.7.6" evidence="2 10"/>
<dbReference type="EMBL" id="LAYJ01000078">
    <property type="protein sequence ID" value="KKI51263.1"/>
    <property type="molecule type" value="Genomic_DNA"/>
</dbReference>
<dbReference type="NCBIfam" id="TIGR00690">
    <property type="entry name" value="rpoZ"/>
    <property type="match status" value="1"/>
</dbReference>
<evidence type="ECO:0000256" key="9">
    <source>
        <dbReference type="ARBA" id="ARBA00048552"/>
    </source>
</evidence>
<dbReference type="InterPro" id="IPR036161">
    <property type="entry name" value="RPB6/omega-like_sf"/>
</dbReference>
<reference evidence="11 12" key="1">
    <citation type="submission" date="2015-04" db="EMBL/GenBank/DDBJ databases">
        <title>Draft genome sequence of bacteremic isolate Catabacter hongkongensis type strain HKU16T.</title>
        <authorList>
            <person name="Lau S.K."/>
            <person name="Teng J.L."/>
            <person name="Huang Y."/>
            <person name="Curreem S.O."/>
            <person name="Tsui S.K."/>
            <person name="Woo P.C."/>
        </authorList>
    </citation>
    <scope>NUCLEOTIDE SEQUENCE [LARGE SCALE GENOMIC DNA]</scope>
    <source>
        <strain evidence="11 12">HKU16</strain>
    </source>
</reference>
<gene>
    <name evidence="10" type="primary">rpoZ</name>
    <name evidence="11" type="ORF">CHK_1051</name>
</gene>
<evidence type="ECO:0000256" key="10">
    <source>
        <dbReference type="HAMAP-Rule" id="MF_00366"/>
    </source>
</evidence>
<proteinExistence type="inferred from homology"/>
<dbReference type="Proteomes" id="UP000034076">
    <property type="component" value="Unassembled WGS sequence"/>
</dbReference>
<keyword evidence="5 10" id="KW-0808">Transferase</keyword>
<evidence type="ECO:0000313" key="11">
    <source>
        <dbReference type="EMBL" id="KKI51263.1"/>
    </source>
</evidence>
<evidence type="ECO:0000256" key="6">
    <source>
        <dbReference type="ARBA" id="ARBA00022695"/>
    </source>
</evidence>
<accession>A0A0M2NGH2</accession>
<evidence type="ECO:0000256" key="2">
    <source>
        <dbReference type="ARBA" id="ARBA00012418"/>
    </source>
</evidence>
<keyword evidence="12" id="KW-1185">Reference proteome</keyword>
<dbReference type="PANTHER" id="PTHR34476">
    <property type="entry name" value="DNA-DIRECTED RNA POLYMERASE SUBUNIT OMEGA"/>
    <property type="match status" value="1"/>
</dbReference>
<dbReference type="GO" id="GO:0003899">
    <property type="term" value="F:DNA-directed RNA polymerase activity"/>
    <property type="evidence" value="ECO:0007669"/>
    <property type="project" value="UniProtKB-UniRule"/>
</dbReference>
<evidence type="ECO:0000256" key="7">
    <source>
        <dbReference type="ARBA" id="ARBA00023163"/>
    </source>
</evidence>
<comment type="caution">
    <text evidence="11">The sequence shown here is derived from an EMBL/GenBank/DDBJ whole genome shotgun (WGS) entry which is preliminary data.</text>
</comment>
<dbReference type="InterPro" id="IPR003716">
    <property type="entry name" value="DNA-dir_RNA_pol_omega"/>
</dbReference>
<keyword evidence="4 10" id="KW-0240">DNA-directed RNA polymerase</keyword>
<dbReference type="SMART" id="SM01409">
    <property type="entry name" value="RNA_pol_Rpb6"/>
    <property type="match status" value="1"/>
</dbReference>
<comment type="subunit">
    <text evidence="10">The RNAP catalytic core consists of 2 alpha, 1 beta, 1 beta' and 1 omega subunit. When a sigma factor is associated with the core the holoenzyme is formed, which can initiate transcription.</text>
</comment>
<dbReference type="AlphaFoldDB" id="A0A0M2NGH2"/>
<comment type="catalytic activity">
    <reaction evidence="9 10">
        <text>RNA(n) + a ribonucleoside 5'-triphosphate = RNA(n+1) + diphosphate</text>
        <dbReference type="Rhea" id="RHEA:21248"/>
        <dbReference type="Rhea" id="RHEA-COMP:14527"/>
        <dbReference type="Rhea" id="RHEA-COMP:17342"/>
        <dbReference type="ChEBI" id="CHEBI:33019"/>
        <dbReference type="ChEBI" id="CHEBI:61557"/>
        <dbReference type="ChEBI" id="CHEBI:140395"/>
        <dbReference type="EC" id="2.7.7.6"/>
    </reaction>
</comment>
<evidence type="ECO:0000256" key="8">
    <source>
        <dbReference type="ARBA" id="ARBA00029924"/>
    </source>
</evidence>
<dbReference type="Pfam" id="PF01192">
    <property type="entry name" value="RNA_pol_Rpb6"/>
    <property type="match status" value="1"/>
</dbReference>
<keyword evidence="6 10" id="KW-0548">Nucleotidyltransferase</keyword>
<evidence type="ECO:0000256" key="4">
    <source>
        <dbReference type="ARBA" id="ARBA00022478"/>
    </source>
</evidence>
<dbReference type="GO" id="GO:0006351">
    <property type="term" value="P:DNA-templated transcription"/>
    <property type="evidence" value="ECO:0007669"/>
    <property type="project" value="UniProtKB-UniRule"/>
</dbReference>
<protein>
    <recommendedName>
        <fullName evidence="3 10">DNA-directed RNA polymerase subunit omega</fullName>
        <shortName evidence="10">RNAP omega subunit</shortName>
        <ecNumber evidence="2 10">2.7.7.6</ecNumber>
    </recommendedName>
    <alternativeName>
        <fullName evidence="10">RNA polymerase omega subunit</fullName>
    </alternativeName>
    <alternativeName>
        <fullName evidence="8 10">Transcriptase subunit omega</fullName>
    </alternativeName>
</protein>
<name>A0A0M2NGH2_9FIRM</name>
<evidence type="ECO:0000256" key="3">
    <source>
        <dbReference type="ARBA" id="ARBA00013725"/>
    </source>
</evidence>
<comment type="function">
    <text evidence="10">Promotes RNA polymerase assembly. Latches the N- and C-terminal regions of the beta' subunit thereby facilitating its interaction with the beta and alpha subunits.</text>
</comment>
<dbReference type="HAMAP" id="MF_00366">
    <property type="entry name" value="RNApol_bact_RpoZ"/>
    <property type="match status" value="1"/>
</dbReference>
<comment type="similarity">
    <text evidence="1 10">Belongs to the RNA polymerase subunit omega family.</text>
</comment>
<dbReference type="PANTHER" id="PTHR34476:SF1">
    <property type="entry name" value="DNA-DIRECTED RNA POLYMERASE SUBUNIT OMEGA"/>
    <property type="match status" value="1"/>
</dbReference>
<evidence type="ECO:0000256" key="5">
    <source>
        <dbReference type="ARBA" id="ARBA00022679"/>
    </source>
</evidence>
<dbReference type="SUPFAM" id="SSF63562">
    <property type="entry name" value="RPB6/omega subunit-like"/>
    <property type="match status" value="1"/>
</dbReference>
<dbReference type="GO" id="GO:0000428">
    <property type="term" value="C:DNA-directed RNA polymerase complex"/>
    <property type="evidence" value="ECO:0007669"/>
    <property type="project" value="UniProtKB-KW"/>
</dbReference>
<organism evidence="11 12">
    <name type="scientific">Christensenella hongkongensis</name>
    <dbReference type="NCBI Taxonomy" id="270498"/>
    <lineage>
        <taxon>Bacteria</taxon>
        <taxon>Bacillati</taxon>
        <taxon>Bacillota</taxon>
        <taxon>Clostridia</taxon>
        <taxon>Christensenellales</taxon>
        <taxon>Christensenellaceae</taxon>
        <taxon>Christensenella</taxon>
    </lineage>
</organism>
<dbReference type="STRING" id="270498.CHK_1051"/>
<evidence type="ECO:0000256" key="1">
    <source>
        <dbReference type="ARBA" id="ARBA00006711"/>
    </source>
</evidence>
<dbReference type="InterPro" id="IPR006110">
    <property type="entry name" value="Pol_omega/Rpo6/RPB6"/>
</dbReference>
<evidence type="ECO:0000313" key="12">
    <source>
        <dbReference type="Proteomes" id="UP000034076"/>
    </source>
</evidence>
<sequence length="68" mass="7636">MIHLELNDLLSKVDCRYTLVVETAKRARQLIDGAQPLTEPADKNPVSQAVDEVLKDKVTYIRVTDGIK</sequence>